<keyword evidence="3" id="KW-1185">Reference proteome</keyword>
<name>A0ABQ4WRM0_9ASTR</name>
<comment type="caution">
    <text evidence="2">The sequence shown here is derived from an EMBL/GenBank/DDBJ whole genome shotgun (WGS) entry which is preliminary data.</text>
</comment>
<gene>
    <name evidence="2" type="ORF">Tco_0628869</name>
</gene>
<dbReference type="Proteomes" id="UP001151760">
    <property type="component" value="Unassembled WGS sequence"/>
</dbReference>
<reference evidence="2" key="1">
    <citation type="journal article" date="2022" name="Int. J. Mol. Sci.">
        <title>Draft Genome of Tanacetum Coccineum: Genomic Comparison of Closely Related Tanacetum-Family Plants.</title>
        <authorList>
            <person name="Yamashiro T."/>
            <person name="Shiraishi A."/>
            <person name="Nakayama K."/>
            <person name="Satake H."/>
        </authorList>
    </citation>
    <scope>NUCLEOTIDE SEQUENCE</scope>
</reference>
<evidence type="ECO:0000256" key="1">
    <source>
        <dbReference type="SAM" id="MobiDB-lite"/>
    </source>
</evidence>
<dbReference type="EMBL" id="BQNB010008873">
    <property type="protein sequence ID" value="GJS55507.1"/>
    <property type="molecule type" value="Genomic_DNA"/>
</dbReference>
<reference evidence="2" key="2">
    <citation type="submission" date="2022-01" db="EMBL/GenBank/DDBJ databases">
        <authorList>
            <person name="Yamashiro T."/>
            <person name="Shiraishi A."/>
            <person name="Satake H."/>
            <person name="Nakayama K."/>
        </authorList>
    </citation>
    <scope>NUCLEOTIDE SEQUENCE</scope>
</reference>
<evidence type="ECO:0000313" key="3">
    <source>
        <dbReference type="Proteomes" id="UP001151760"/>
    </source>
</evidence>
<organism evidence="2 3">
    <name type="scientific">Tanacetum coccineum</name>
    <dbReference type="NCBI Taxonomy" id="301880"/>
    <lineage>
        <taxon>Eukaryota</taxon>
        <taxon>Viridiplantae</taxon>
        <taxon>Streptophyta</taxon>
        <taxon>Embryophyta</taxon>
        <taxon>Tracheophyta</taxon>
        <taxon>Spermatophyta</taxon>
        <taxon>Magnoliopsida</taxon>
        <taxon>eudicotyledons</taxon>
        <taxon>Gunneridae</taxon>
        <taxon>Pentapetalae</taxon>
        <taxon>asterids</taxon>
        <taxon>campanulids</taxon>
        <taxon>Asterales</taxon>
        <taxon>Asteraceae</taxon>
        <taxon>Asteroideae</taxon>
        <taxon>Anthemideae</taxon>
        <taxon>Anthemidinae</taxon>
        <taxon>Tanacetum</taxon>
    </lineage>
</organism>
<accession>A0ABQ4WRM0</accession>
<protein>
    <submittedName>
        <fullName evidence="2">Uncharacterized protein</fullName>
    </submittedName>
</protein>
<proteinExistence type="predicted"/>
<sequence>MFSRLRYHLERDYRADVLEVTLPPRKRLCIAPGPRYGVEESLSTPIARPTGCFRADYDEIAKEIPANDVAKLGQRMTNFVTTVRNDTDEIYGRLDDTQDDRSLMSARSDVSALRTMILAQQTEIGDLRVMAALQSQQTPARDPTHPNVLEEADSIIFSCELKKMAPKRTTRSTPATTTIITTSVTDEQLKRLIAQGVANVLAEREAPRSRNGKGSHDSGMGGRRQVLEFLI</sequence>
<feature type="region of interest" description="Disordered" evidence="1">
    <location>
        <begin position="203"/>
        <end position="223"/>
    </location>
</feature>
<evidence type="ECO:0000313" key="2">
    <source>
        <dbReference type="EMBL" id="GJS55507.1"/>
    </source>
</evidence>